<accession>A0A6A6J2G2</accession>
<protein>
    <submittedName>
        <fullName evidence="2">Uncharacterized protein</fullName>
    </submittedName>
</protein>
<evidence type="ECO:0000313" key="3">
    <source>
        <dbReference type="Proteomes" id="UP000800094"/>
    </source>
</evidence>
<sequence length="141" mass="15419">MVRDAARECSRSKEVSPSSLKSQGSLPEPQSNHHIFTFYAYTRPTTQKLQITSKSSAMEAGLHHSTIMASATGSTATPSSSGTSTPVRSMPSPVHELEHHKHTHHSVKDIWRSIKHAAAEHHRSVNAAYTSYYGQGVTRIG</sequence>
<proteinExistence type="predicted"/>
<feature type="region of interest" description="Disordered" evidence="1">
    <location>
        <begin position="53"/>
        <end position="104"/>
    </location>
</feature>
<feature type="region of interest" description="Disordered" evidence="1">
    <location>
        <begin position="1"/>
        <end position="29"/>
    </location>
</feature>
<dbReference type="AlphaFoldDB" id="A0A6A6J2G2"/>
<evidence type="ECO:0000313" key="2">
    <source>
        <dbReference type="EMBL" id="KAF2256909.1"/>
    </source>
</evidence>
<feature type="compositionally biased region" description="Low complexity" evidence="1">
    <location>
        <begin position="69"/>
        <end position="86"/>
    </location>
</feature>
<reference evidence="2" key="1">
    <citation type="journal article" date="2020" name="Stud. Mycol.">
        <title>101 Dothideomycetes genomes: a test case for predicting lifestyles and emergence of pathogens.</title>
        <authorList>
            <person name="Haridas S."/>
            <person name="Albert R."/>
            <person name="Binder M."/>
            <person name="Bloem J."/>
            <person name="Labutti K."/>
            <person name="Salamov A."/>
            <person name="Andreopoulos B."/>
            <person name="Baker S."/>
            <person name="Barry K."/>
            <person name="Bills G."/>
            <person name="Bluhm B."/>
            <person name="Cannon C."/>
            <person name="Castanera R."/>
            <person name="Culley D."/>
            <person name="Daum C."/>
            <person name="Ezra D."/>
            <person name="Gonzalez J."/>
            <person name="Henrissat B."/>
            <person name="Kuo A."/>
            <person name="Liang C."/>
            <person name="Lipzen A."/>
            <person name="Lutzoni F."/>
            <person name="Magnuson J."/>
            <person name="Mondo S."/>
            <person name="Nolan M."/>
            <person name="Ohm R."/>
            <person name="Pangilinan J."/>
            <person name="Park H.-J."/>
            <person name="Ramirez L."/>
            <person name="Alfaro M."/>
            <person name="Sun H."/>
            <person name="Tritt A."/>
            <person name="Yoshinaga Y."/>
            <person name="Zwiers L.-H."/>
            <person name="Turgeon B."/>
            <person name="Goodwin S."/>
            <person name="Spatafora J."/>
            <person name="Crous P."/>
            <person name="Grigoriev I."/>
        </authorList>
    </citation>
    <scope>NUCLEOTIDE SEQUENCE</scope>
    <source>
        <strain evidence="2">CBS 122368</strain>
    </source>
</reference>
<feature type="compositionally biased region" description="Polar residues" evidence="1">
    <location>
        <begin position="15"/>
        <end position="29"/>
    </location>
</feature>
<dbReference type="GeneID" id="54585883"/>
<dbReference type="OrthoDB" id="3494771at2759"/>
<evidence type="ECO:0000256" key="1">
    <source>
        <dbReference type="SAM" id="MobiDB-lite"/>
    </source>
</evidence>
<dbReference type="RefSeq" id="XP_033691913.1">
    <property type="nucleotide sequence ID" value="XM_033832553.1"/>
</dbReference>
<keyword evidence="3" id="KW-1185">Reference proteome</keyword>
<organism evidence="2 3">
    <name type="scientific">Trematosphaeria pertusa</name>
    <dbReference type="NCBI Taxonomy" id="390896"/>
    <lineage>
        <taxon>Eukaryota</taxon>
        <taxon>Fungi</taxon>
        <taxon>Dikarya</taxon>
        <taxon>Ascomycota</taxon>
        <taxon>Pezizomycotina</taxon>
        <taxon>Dothideomycetes</taxon>
        <taxon>Pleosporomycetidae</taxon>
        <taxon>Pleosporales</taxon>
        <taxon>Massarineae</taxon>
        <taxon>Trematosphaeriaceae</taxon>
        <taxon>Trematosphaeria</taxon>
    </lineage>
</organism>
<dbReference type="EMBL" id="ML987189">
    <property type="protein sequence ID" value="KAF2256909.1"/>
    <property type="molecule type" value="Genomic_DNA"/>
</dbReference>
<gene>
    <name evidence="2" type="ORF">BU26DRAFT_558343</name>
</gene>
<dbReference type="Proteomes" id="UP000800094">
    <property type="component" value="Unassembled WGS sequence"/>
</dbReference>
<name>A0A6A6J2G2_9PLEO</name>
<feature type="compositionally biased region" description="Basic and acidic residues" evidence="1">
    <location>
        <begin position="1"/>
        <end position="14"/>
    </location>
</feature>